<feature type="compositionally biased region" description="Gly residues" evidence="1">
    <location>
        <begin position="84"/>
        <end position="96"/>
    </location>
</feature>
<feature type="compositionally biased region" description="Basic and acidic residues" evidence="1">
    <location>
        <begin position="305"/>
        <end position="321"/>
    </location>
</feature>
<evidence type="ECO:0008006" key="4">
    <source>
        <dbReference type="Google" id="ProtNLM"/>
    </source>
</evidence>
<comment type="caution">
    <text evidence="2">The sequence shown here is derived from an EMBL/GenBank/DDBJ whole genome shotgun (WGS) entry which is preliminary data.</text>
</comment>
<feature type="region of interest" description="Disordered" evidence="1">
    <location>
        <begin position="1"/>
        <end position="321"/>
    </location>
</feature>
<proteinExistence type="predicted"/>
<sequence length="321" mass="35634">MTSEYPNRNNSNYNTRRSDEYRHPEQNSNYRFDDYGSSARGGYGNESHTGTWGNQGNEMGGSRNTSNQDQYGSYSTSRNYGNMGSYGGAQGFGSSRGGQHQQGSDYNFYSGRGSASGSRQGNIDPYSSDRSYGYQSDYDSHGSGFRNDDQPDLYGSDTSRRFQGSSQDRYDFDADNYNQGSGSYRSNQNADRGGYSNRGSNSSSNYGGSQGNYMGSGYSRNNDSDYNQGNYGSMGNYNSGSNNYGSSSVGRSSNYSPNVGNNYPNDTYARDEFNSRIQHPDSDYSYNPNKSFRSGSSNDYMSSDNRQRTWSSDHDRGSSRY</sequence>
<feature type="compositionally biased region" description="Low complexity" evidence="1">
    <location>
        <begin position="97"/>
        <end position="121"/>
    </location>
</feature>
<gene>
    <name evidence="2" type="ORF">ACFQ2O_07395</name>
</gene>
<feature type="compositionally biased region" description="Low complexity" evidence="1">
    <location>
        <begin position="226"/>
        <end position="258"/>
    </location>
</feature>
<feature type="compositionally biased region" description="Polar residues" evidence="1">
    <location>
        <begin position="46"/>
        <end position="82"/>
    </location>
</feature>
<feature type="compositionally biased region" description="Polar residues" evidence="1">
    <location>
        <begin position="284"/>
        <end position="304"/>
    </location>
</feature>
<feature type="compositionally biased region" description="Low complexity" evidence="1">
    <location>
        <begin position="193"/>
        <end position="219"/>
    </location>
</feature>
<dbReference type="RefSeq" id="WP_377524937.1">
    <property type="nucleotide sequence ID" value="NZ_JBHTLD010000047.1"/>
</dbReference>
<name>A0ABW3SN48_9BACT</name>
<protein>
    <recommendedName>
        <fullName evidence="4">Stress protein DDR48</fullName>
    </recommendedName>
</protein>
<evidence type="ECO:0000313" key="2">
    <source>
        <dbReference type="EMBL" id="MFD1186023.1"/>
    </source>
</evidence>
<feature type="compositionally biased region" description="Polar residues" evidence="1">
    <location>
        <begin position="176"/>
        <end position="190"/>
    </location>
</feature>
<dbReference type="EMBL" id="JBHTLD010000047">
    <property type="protein sequence ID" value="MFD1186023.1"/>
    <property type="molecule type" value="Genomic_DNA"/>
</dbReference>
<feature type="compositionally biased region" description="Basic and acidic residues" evidence="1">
    <location>
        <begin position="268"/>
        <end position="282"/>
    </location>
</feature>
<accession>A0ABW3SN48</accession>
<dbReference type="Proteomes" id="UP001597094">
    <property type="component" value="Unassembled WGS sequence"/>
</dbReference>
<evidence type="ECO:0000313" key="3">
    <source>
        <dbReference type="Proteomes" id="UP001597094"/>
    </source>
</evidence>
<evidence type="ECO:0000256" key="1">
    <source>
        <dbReference type="SAM" id="MobiDB-lite"/>
    </source>
</evidence>
<organism evidence="2 3">
    <name type="scientific">Pontibacter rugosus</name>
    <dbReference type="NCBI Taxonomy" id="1745966"/>
    <lineage>
        <taxon>Bacteria</taxon>
        <taxon>Pseudomonadati</taxon>
        <taxon>Bacteroidota</taxon>
        <taxon>Cytophagia</taxon>
        <taxon>Cytophagales</taxon>
        <taxon>Hymenobacteraceae</taxon>
        <taxon>Pontibacter</taxon>
    </lineage>
</organism>
<feature type="compositionally biased region" description="Basic and acidic residues" evidence="1">
    <location>
        <begin position="16"/>
        <end position="25"/>
    </location>
</feature>
<reference evidence="3" key="1">
    <citation type="journal article" date="2019" name="Int. J. Syst. Evol. Microbiol.">
        <title>The Global Catalogue of Microorganisms (GCM) 10K type strain sequencing project: providing services to taxonomists for standard genome sequencing and annotation.</title>
        <authorList>
            <consortium name="The Broad Institute Genomics Platform"/>
            <consortium name="The Broad Institute Genome Sequencing Center for Infectious Disease"/>
            <person name="Wu L."/>
            <person name="Ma J."/>
        </authorList>
    </citation>
    <scope>NUCLEOTIDE SEQUENCE [LARGE SCALE GENOMIC DNA]</scope>
    <source>
        <strain evidence="3">JCM 31319</strain>
    </source>
</reference>
<keyword evidence="3" id="KW-1185">Reference proteome</keyword>